<dbReference type="Gene3D" id="1.10.10.10">
    <property type="entry name" value="Winged helix-like DNA-binding domain superfamily/Winged helix DNA-binding domain"/>
    <property type="match status" value="1"/>
</dbReference>
<organism evidence="8 9">
    <name type="scientific">Fimbriimonas ginsengisoli</name>
    <dbReference type="NCBI Taxonomy" id="1005039"/>
    <lineage>
        <taxon>Bacteria</taxon>
        <taxon>Bacillati</taxon>
        <taxon>Armatimonadota</taxon>
        <taxon>Fimbriimonadia</taxon>
        <taxon>Fimbriimonadales</taxon>
        <taxon>Fimbriimonadaceae</taxon>
        <taxon>Fimbriimonas</taxon>
    </lineage>
</organism>
<keyword evidence="3" id="KW-0731">Sigma factor</keyword>
<dbReference type="SUPFAM" id="SSF88659">
    <property type="entry name" value="Sigma3 and sigma4 domains of RNA polymerase sigma factors"/>
    <property type="match status" value="1"/>
</dbReference>
<dbReference type="Gene3D" id="1.10.1740.10">
    <property type="match status" value="1"/>
</dbReference>
<dbReference type="InterPro" id="IPR013324">
    <property type="entry name" value="RNA_pol_sigma_r3/r4-like"/>
</dbReference>
<evidence type="ECO:0000256" key="1">
    <source>
        <dbReference type="ARBA" id="ARBA00010641"/>
    </source>
</evidence>
<evidence type="ECO:0000256" key="4">
    <source>
        <dbReference type="ARBA" id="ARBA00023125"/>
    </source>
</evidence>
<keyword evidence="5" id="KW-0804">Transcription</keyword>
<dbReference type="GO" id="GO:0006352">
    <property type="term" value="P:DNA-templated transcription initiation"/>
    <property type="evidence" value="ECO:0007669"/>
    <property type="project" value="InterPro"/>
</dbReference>
<dbReference type="AlphaFoldDB" id="A0A931LTJ1"/>
<dbReference type="InterPro" id="IPR007627">
    <property type="entry name" value="RNA_pol_sigma70_r2"/>
</dbReference>
<dbReference type="InterPro" id="IPR014284">
    <property type="entry name" value="RNA_pol_sigma-70_dom"/>
</dbReference>
<feature type="domain" description="RNA polymerase sigma-70 region 2" evidence="6">
    <location>
        <begin position="23"/>
        <end position="90"/>
    </location>
</feature>
<reference evidence="8" key="1">
    <citation type="submission" date="2020-07" db="EMBL/GenBank/DDBJ databases">
        <title>Huge and variable diversity of episymbiotic CPR bacteria and DPANN archaea in groundwater ecosystems.</title>
        <authorList>
            <person name="He C.Y."/>
            <person name="Keren R."/>
            <person name="Whittaker M."/>
            <person name="Farag I.F."/>
            <person name="Doudna J."/>
            <person name="Cate J.H.D."/>
            <person name="Banfield J.F."/>
        </authorList>
    </citation>
    <scope>NUCLEOTIDE SEQUENCE</scope>
    <source>
        <strain evidence="8">NC_groundwater_17_Pr7_B-0.1um_64_12</strain>
    </source>
</reference>
<keyword evidence="4" id="KW-0238">DNA-binding</keyword>
<proteinExistence type="inferred from homology"/>
<comment type="similarity">
    <text evidence="1">Belongs to the sigma-70 factor family. ECF subfamily.</text>
</comment>
<dbReference type="Pfam" id="PF04542">
    <property type="entry name" value="Sigma70_r2"/>
    <property type="match status" value="1"/>
</dbReference>
<feature type="domain" description="RNA polymerase sigma factor 70 region 4 type 2" evidence="7">
    <location>
        <begin position="128"/>
        <end position="179"/>
    </location>
</feature>
<name>A0A931LTJ1_FIMGI</name>
<dbReference type="Proteomes" id="UP000727962">
    <property type="component" value="Unassembled WGS sequence"/>
</dbReference>
<dbReference type="SUPFAM" id="SSF88946">
    <property type="entry name" value="Sigma2 domain of RNA polymerase sigma factors"/>
    <property type="match status" value="1"/>
</dbReference>
<dbReference type="InterPro" id="IPR013249">
    <property type="entry name" value="RNA_pol_sigma70_r4_t2"/>
</dbReference>
<dbReference type="CDD" id="cd06171">
    <property type="entry name" value="Sigma70_r4"/>
    <property type="match status" value="1"/>
</dbReference>
<evidence type="ECO:0000256" key="3">
    <source>
        <dbReference type="ARBA" id="ARBA00023082"/>
    </source>
</evidence>
<dbReference type="PANTHER" id="PTHR43133:SF8">
    <property type="entry name" value="RNA POLYMERASE SIGMA FACTOR HI_1459-RELATED"/>
    <property type="match status" value="1"/>
</dbReference>
<dbReference type="NCBIfam" id="TIGR02937">
    <property type="entry name" value="sigma70-ECF"/>
    <property type="match status" value="1"/>
</dbReference>
<dbReference type="GO" id="GO:0016987">
    <property type="term" value="F:sigma factor activity"/>
    <property type="evidence" value="ECO:0007669"/>
    <property type="project" value="UniProtKB-KW"/>
</dbReference>
<protein>
    <submittedName>
        <fullName evidence="8">Sigma-70 family RNA polymerase sigma factor</fullName>
    </submittedName>
</protein>
<sequence length="198" mass="22449">MPITLVRARSEVDAKDRAAFEGLMRKTHRQAYGFAFRLTGNGAEAEDLVQETYLRAFRFFYRYDAGMPFTNWIYRIMSNAHVDALRRRSRLRTSSLEQAGADGSTAWELPDLLASPDRPMLESLLDEPLQKAMNGMTAEFRTAVVLADLEGLAYDEIAETMGTSVGTVRSRIHRGRKQLRNHLLRNYPAEYGGLADEL</sequence>
<evidence type="ECO:0000259" key="6">
    <source>
        <dbReference type="Pfam" id="PF04542"/>
    </source>
</evidence>
<keyword evidence="2" id="KW-0805">Transcription regulation</keyword>
<dbReference type="InterPro" id="IPR039425">
    <property type="entry name" value="RNA_pol_sigma-70-like"/>
</dbReference>
<evidence type="ECO:0000256" key="2">
    <source>
        <dbReference type="ARBA" id="ARBA00023015"/>
    </source>
</evidence>
<gene>
    <name evidence="8" type="ORF">HYR64_00425</name>
</gene>
<evidence type="ECO:0000313" key="8">
    <source>
        <dbReference type="EMBL" id="MBI1755556.1"/>
    </source>
</evidence>
<dbReference type="Pfam" id="PF08281">
    <property type="entry name" value="Sigma70_r4_2"/>
    <property type="match status" value="1"/>
</dbReference>
<dbReference type="GO" id="GO:0003677">
    <property type="term" value="F:DNA binding"/>
    <property type="evidence" value="ECO:0007669"/>
    <property type="project" value="UniProtKB-KW"/>
</dbReference>
<dbReference type="InterPro" id="IPR013325">
    <property type="entry name" value="RNA_pol_sigma_r2"/>
</dbReference>
<evidence type="ECO:0000259" key="7">
    <source>
        <dbReference type="Pfam" id="PF08281"/>
    </source>
</evidence>
<evidence type="ECO:0000256" key="5">
    <source>
        <dbReference type="ARBA" id="ARBA00023163"/>
    </source>
</evidence>
<dbReference type="InterPro" id="IPR036388">
    <property type="entry name" value="WH-like_DNA-bd_sf"/>
</dbReference>
<comment type="caution">
    <text evidence="8">The sequence shown here is derived from an EMBL/GenBank/DDBJ whole genome shotgun (WGS) entry which is preliminary data.</text>
</comment>
<accession>A0A931LTJ1</accession>
<evidence type="ECO:0000313" key="9">
    <source>
        <dbReference type="Proteomes" id="UP000727962"/>
    </source>
</evidence>
<dbReference type="PANTHER" id="PTHR43133">
    <property type="entry name" value="RNA POLYMERASE ECF-TYPE SIGMA FACTO"/>
    <property type="match status" value="1"/>
</dbReference>
<dbReference type="EMBL" id="JACOSL010000003">
    <property type="protein sequence ID" value="MBI1755556.1"/>
    <property type="molecule type" value="Genomic_DNA"/>
</dbReference>